<dbReference type="CTD" id="9812058"/>
<keyword evidence="2" id="KW-0732">Signal</keyword>
<keyword evidence="1" id="KW-0812">Transmembrane</keyword>
<dbReference type="InterPro" id="IPR022559">
    <property type="entry name" value="SUP-1-like"/>
</dbReference>
<feature type="transmembrane region" description="Helical" evidence="1">
    <location>
        <begin position="71"/>
        <end position="92"/>
    </location>
</feature>
<protein>
    <recommendedName>
        <fullName evidence="5">CX domain-containing protein</fullName>
    </recommendedName>
</protein>
<dbReference type="KEGG" id="crq:GCK72_011208"/>
<proteinExistence type="predicted"/>
<gene>
    <name evidence="3" type="ORF">GCK72_011208</name>
</gene>
<accession>A0A6A5H931</accession>
<evidence type="ECO:0000256" key="1">
    <source>
        <dbReference type="SAM" id="Phobius"/>
    </source>
</evidence>
<dbReference type="Proteomes" id="UP000483820">
    <property type="component" value="Chromosome III"/>
</dbReference>
<dbReference type="AlphaFoldDB" id="A0A6A5H931"/>
<organism evidence="3 4">
    <name type="scientific">Caenorhabditis remanei</name>
    <name type="common">Caenorhabditis vulgaris</name>
    <dbReference type="NCBI Taxonomy" id="31234"/>
    <lineage>
        <taxon>Eukaryota</taxon>
        <taxon>Metazoa</taxon>
        <taxon>Ecdysozoa</taxon>
        <taxon>Nematoda</taxon>
        <taxon>Chromadorea</taxon>
        <taxon>Rhabditida</taxon>
        <taxon>Rhabditina</taxon>
        <taxon>Rhabditomorpha</taxon>
        <taxon>Rhabditoidea</taxon>
        <taxon>Rhabditidae</taxon>
        <taxon>Peloderinae</taxon>
        <taxon>Caenorhabditis</taxon>
    </lineage>
</organism>
<dbReference type="PANTHER" id="PTHR34149:SF3">
    <property type="entry name" value="PROTEIN CBG25828"/>
    <property type="match status" value="1"/>
</dbReference>
<evidence type="ECO:0008006" key="5">
    <source>
        <dbReference type="Google" id="ProtNLM"/>
    </source>
</evidence>
<name>A0A6A5H931_CAERE</name>
<comment type="caution">
    <text evidence="3">The sequence shown here is derived from an EMBL/GenBank/DDBJ whole genome shotgun (WGS) entry which is preliminary data.</text>
</comment>
<evidence type="ECO:0000256" key="2">
    <source>
        <dbReference type="SAM" id="SignalP"/>
    </source>
</evidence>
<sequence length="109" mass="11994">MLKVVVLLLILSFHGSVVYSTPSVWSCPFISPMMPMGLGQVGEDCPTDSFIHYYSCCDDNPFQCCFHFETWAIVIFGIVGIVVIVGSLFVAGKLLMAPTFNKNPQNGRV</sequence>
<feature type="signal peptide" evidence="2">
    <location>
        <begin position="1"/>
        <end position="20"/>
    </location>
</feature>
<evidence type="ECO:0000313" key="3">
    <source>
        <dbReference type="EMBL" id="KAF1762943.1"/>
    </source>
</evidence>
<dbReference type="EMBL" id="WUAV01000003">
    <property type="protein sequence ID" value="KAF1762943.1"/>
    <property type="molecule type" value="Genomic_DNA"/>
</dbReference>
<feature type="chain" id="PRO_5025448313" description="CX domain-containing protein" evidence="2">
    <location>
        <begin position="21"/>
        <end position="109"/>
    </location>
</feature>
<dbReference type="Pfam" id="PF10853">
    <property type="entry name" value="DUF2650"/>
    <property type="match status" value="1"/>
</dbReference>
<keyword evidence="1" id="KW-1133">Transmembrane helix</keyword>
<dbReference type="RefSeq" id="XP_053587865.1">
    <property type="nucleotide sequence ID" value="XM_053728288.1"/>
</dbReference>
<dbReference type="PANTHER" id="PTHR34149">
    <property type="entry name" value="PROTEIN CBG11905-RELATED"/>
    <property type="match status" value="1"/>
</dbReference>
<keyword evidence="1" id="KW-0472">Membrane</keyword>
<dbReference type="GeneID" id="9812058"/>
<reference evidence="3 4" key="1">
    <citation type="submission" date="2019-12" db="EMBL/GenBank/DDBJ databases">
        <title>Chromosome-level assembly of the Caenorhabditis remanei genome.</title>
        <authorList>
            <person name="Teterina A.A."/>
            <person name="Willis J.H."/>
            <person name="Phillips P.C."/>
        </authorList>
    </citation>
    <scope>NUCLEOTIDE SEQUENCE [LARGE SCALE GENOMIC DNA]</scope>
    <source>
        <strain evidence="3 4">PX506</strain>
        <tissue evidence="3">Whole organism</tissue>
    </source>
</reference>
<evidence type="ECO:0000313" key="4">
    <source>
        <dbReference type="Proteomes" id="UP000483820"/>
    </source>
</evidence>